<evidence type="ECO:0000313" key="5">
    <source>
        <dbReference type="Proteomes" id="UP001556367"/>
    </source>
</evidence>
<dbReference type="InterPro" id="IPR008922">
    <property type="entry name" value="Di-copper_centre_dom_sf"/>
</dbReference>
<dbReference type="SUPFAM" id="SSF48056">
    <property type="entry name" value="Di-copper centre-containing domain"/>
    <property type="match status" value="1"/>
</dbReference>
<dbReference type="Gene3D" id="1.10.1280.10">
    <property type="entry name" value="Di-copper center containing domain from catechol oxidase"/>
    <property type="match status" value="1"/>
</dbReference>
<dbReference type="EMBL" id="JASNQZ010000006">
    <property type="protein sequence ID" value="KAL0955841.1"/>
    <property type="molecule type" value="Genomic_DNA"/>
</dbReference>
<dbReference type="PANTHER" id="PTHR11474">
    <property type="entry name" value="TYROSINASE FAMILY MEMBER"/>
    <property type="match status" value="1"/>
</dbReference>
<feature type="domain" description="Tyrosinase copper-binding" evidence="3">
    <location>
        <begin position="83"/>
        <end position="114"/>
    </location>
</feature>
<name>A0ABR3JL23_9AGAR</name>
<dbReference type="PANTHER" id="PTHR11474:SF127">
    <property type="entry name" value="TYROSINASE COPPER-BINDING DOMAIN-CONTAINING PROTEIN"/>
    <property type="match status" value="1"/>
</dbReference>
<reference evidence="5" key="1">
    <citation type="submission" date="2024-06" db="EMBL/GenBank/DDBJ databases">
        <title>Multi-omics analyses provide insights into the biosynthesis of the anticancer antibiotic pleurotin in Hohenbuehelia grisea.</title>
        <authorList>
            <person name="Weaver J.A."/>
            <person name="Alberti F."/>
        </authorList>
    </citation>
    <scope>NUCLEOTIDE SEQUENCE [LARGE SCALE GENOMIC DNA]</scope>
    <source>
        <strain evidence="5">T-177</strain>
    </source>
</reference>
<accession>A0ABR3JL23</accession>
<keyword evidence="5" id="KW-1185">Reference proteome</keyword>
<comment type="caution">
    <text evidence="4">The sequence shown here is derived from an EMBL/GenBank/DDBJ whole genome shotgun (WGS) entry which is preliminary data.</text>
</comment>
<organism evidence="4 5">
    <name type="scientific">Hohenbuehelia grisea</name>
    <dbReference type="NCBI Taxonomy" id="104357"/>
    <lineage>
        <taxon>Eukaryota</taxon>
        <taxon>Fungi</taxon>
        <taxon>Dikarya</taxon>
        <taxon>Basidiomycota</taxon>
        <taxon>Agaricomycotina</taxon>
        <taxon>Agaricomycetes</taxon>
        <taxon>Agaricomycetidae</taxon>
        <taxon>Agaricales</taxon>
        <taxon>Pleurotineae</taxon>
        <taxon>Pleurotaceae</taxon>
        <taxon>Hohenbuehelia</taxon>
    </lineage>
</organism>
<dbReference type="Proteomes" id="UP001556367">
    <property type="component" value="Unassembled WGS sequence"/>
</dbReference>
<dbReference type="InterPro" id="IPR050316">
    <property type="entry name" value="Tyrosinase/Hemocyanin"/>
</dbReference>
<dbReference type="InterPro" id="IPR002227">
    <property type="entry name" value="Tyrosinase_Cu-bd"/>
</dbReference>
<evidence type="ECO:0000313" key="4">
    <source>
        <dbReference type="EMBL" id="KAL0955841.1"/>
    </source>
</evidence>
<feature type="chain" id="PRO_5046814880" description="Tyrosinase copper-binding domain-containing protein" evidence="2">
    <location>
        <begin position="22"/>
        <end position="121"/>
    </location>
</feature>
<evidence type="ECO:0000259" key="3">
    <source>
        <dbReference type="Pfam" id="PF00264"/>
    </source>
</evidence>
<sequence>MICASLSRILLLVTLPLLAQAVTNPNNVGKCEKMTLRREWRTLSRAERADWINAIKCLANIRHERLSLSLHGEYISPDKVRPSLYDDFAYAHATAERAAHITPYFLPWHRWFVLPAPHFSA</sequence>
<proteinExistence type="predicted"/>
<dbReference type="Pfam" id="PF00264">
    <property type="entry name" value="Tyrosinase"/>
    <property type="match status" value="1"/>
</dbReference>
<evidence type="ECO:0000256" key="2">
    <source>
        <dbReference type="SAM" id="SignalP"/>
    </source>
</evidence>
<keyword evidence="2" id="KW-0732">Signal</keyword>
<keyword evidence="1" id="KW-0479">Metal-binding</keyword>
<protein>
    <recommendedName>
        <fullName evidence="3">Tyrosinase copper-binding domain-containing protein</fullName>
    </recommendedName>
</protein>
<evidence type="ECO:0000256" key="1">
    <source>
        <dbReference type="ARBA" id="ARBA00022723"/>
    </source>
</evidence>
<gene>
    <name evidence="4" type="ORF">HGRIS_002043</name>
</gene>
<feature type="signal peptide" evidence="2">
    <location>
        <begin position="1"/>
        <end position="21"/>
    </location>
</feature>